<dbReference type="SUPFAM" id="SSF64307">
    <property type="entry name" value="SirA-like"/>
    <property type="match status" value="1"/>
</dbReference>
<organism evidence="2 3">
    <name type="scientific">Thermithiobacillus plumbiphilus</name>
    <dbReference type="NCBI Taxonomy" id="1729899"/>
    <lineage>
        <taxon>Bacteria</taxon>
        <taxon>Pseudomonadati</taxon>
        <taxon>Pseudomonadota</taxon>
        <taxon>Acidithiobacillia</taxon>
        <taxon>Acidithiobacillales</taxon>
        <taxon>Thermithiobacillaceae</taxon>
        <taxon>Thermithiobacillus</taxon>
    </lineage>
</organism>
<dbReference type="EMBL" id="JBBPCO010000007">
    <property type="protein sequence ID" value="MEK8089692.1"/>
    <property type="molecule type" value="Genomic_DNA"/>
</dbReference>
<dbReference type="InterPro" id="IPR018720">
    <property type="entry name" value="DUF2249"/>
</dbReference>
<reference evidence="2 3" key="1">
    <citation type="submission" date="2024-04" db="EMBL/GenBank/DDBJ databases">
        <authorList>
            <person name="Abashina T."/>
            <person name="Shaikin A."/>
        </authorList>
    </citation>
    <scope>NUCLEOTIDE SEQUENCE [LARGE SCALE GENOMIC DNA]</scope>
    <source>
        <strain evidence="2 3">AAFK</strain>
    </source>
</reference>
<dbReference type="Pfam" id="PF10006">
    <property type="entry name" value="DUF2249"/>
    <property type="match status" value="1"/>
</dbReference>
<accession>A0ABU9D844</accession>
<evidence type="ECO:0000259" key="1">
    <source>
        <dbReference type="Pfam" id="PF10006"/>
    </source>
</evidence>
<dbReference type="InterPro" id="IPR036868">
    <property type="entry name" value="TusA-like_sf"/>
</dbReference>
<evidence type="ECO:0000313" key="2">
    <source>
        <dbReference type="EMBL" id="MEK8089692.1"/>
    </source>
</evidence>
<feature type="domain" description="DUF2249" evidence="1">
    <location>
        <begin position="7"/>
        <end position="72"/>
    </location>
</feature>
<comment type="caution">
    <text evidence="2">The sequence shown here is derived from an EMBL/GenBank/DDBJ whole genome shotgun (WGS) entry which is preliminary data.</text>
</comment>
<sequence>MDKEQLLDVRELEPPEPLQAVLNTLATLSPRQRLRVIHHREPYPLYPILDQWGLTYETRQHTPDHYEILIWHPDVI</sequence>
<dbReference type="Proteomes" id="UP001446205">
    <property type="component" value="Unassembled WGS sequence"/>
</dbReference>
<keyword evidence="3" id="KW-1185">Reference proteome</keyword>
<protein>
    <submittedName>
        <fullName evidence="2">DUF2249 domain-containing protein</fullName>
    </submittedName>
</protein>
<name>A0ABU9D844_9PROT</name>
<dbReference type="RefSeq" id="WP_341370750.1">
    <property type="nucleotide sequence ID" value="NZ_JBBPCO010000007.1"/>
</dbReference>
<proteinExistence type="predicted"/>
<evidence type="ECO:0000313" key="3">
    <source>
        <dbReference type="Proteomes" id="UP001446205"/>
    </source>
</evidence>
<gene>
    <name evidence="2" type="ORF">WOB96_07915</name>
</gene>